<reference evidence="2 3" key="1">
    <citation type="journal article" date="2024" name="G3 (Bethesda)">
        <title>Genome assembly of Hibiscus sabdariffa L. provides insights into metabolisms of medicinal natural products.</title>
        <authorList>
            <person name="Kim T."/>
        </authorList>
    </citation>
    <scope>NUCLEOTIDE SEQUENCE [LARGE SCALE GENOMIC DNA]</scope>
    <source>
        <strain evidence="2">TK-2024</strain>
        <tissue evidence="2">Old leaves</tissue>
    </source>
</reference>
<comment type="caution">
    <text evidence="2">The sequence shown here is derived from an EMBL/GenBank/DDBJ whole genome shotgun (WGS) entry which is preliminary data.</text>
</comment>
<keyword evidence="3" id="KW-1185">Reference proteome</keyword>
<dbReference type="Proteomes" id="UP001472677">
    <property type="component" value="Unassembled WGS sequence"/>
</dbReference>
<proteinExistence type="predicted"/>
<evidence type="ECO:0000313" key="2">
    <source>
        <dbReference type="EMBL" id="KAK8559290.1"/>
    </source>
</evidence>
<feature type="region of interest" description="Disordered" evidence="1">
    <location>
        <begin position="58"/>
        <end position="96"/>
    </location>
</feature>
<evidence type="ECO:0000313" key="3">
    <source>
        <dbReference type="Proteomes" id="UP001472677"/>
    </source>
</evidence>
<protein>
    <submittedName>
        <fullName evidence="2">Uncharacterized protein</fullName>
    </submittedName>
</protein>
<organism evidence="2 3">
    <name type="scientific">Hibiscus sabdariffa</name>
    <name type="common">roselle</name>
    <dbReference type="NCBI Taxonomy" id="183260"/>
    <lineage>
        <taxon>Eukaryota</taxon>
        <taxon>Viridiplantae</taxon>
        <taxon>Streptophyta</taxon>
        <taxon>Embryophyta</taxon>
        <taxon>Tracheophyta</taxon>
        <taxon>Spermatophyta</taxon>
        <taxon>Magnoliopsida</taxon>
        <taxon>eudicotyledons</taxon>
        <taxon>Gunneridae</taxon>
        <taxon>Pentapetalae</taxon>
        <taxon>rosids</taxon>
        <taxon>malvids</taxon>
        <taxon>Malvales</taxon>
        <taxon>Malvaceae</taxon>
        <taxon>Malvoideae</taxon>
        <taxon>Hibiscus</taxon>
    </lineage>
</organism>
<accession>A0ABR2EFJ4</accession>
<name>A0ABR2EFJ4_9ROSI</name>
<feature type="compositionally biased region" description="Polar residues" evidence="1">
    <location>
        <begin position="1"/>
        <end position="11"/>
    </location>
</feature>
<sequence>MPMQEHANTSTMKDRLRKPQSELELLQEHMRKEMAKWDRERSNFNHLVHLEKLKVDEKDGQLKSLESEKEVKRQVDEAKRDASKYKRQYDDHKKQAGIMIQEMNEEYRRETARKNQQNQAIEKHILQLETLFAKREEVESLKERILDLEELGHGYFEQLRETEKQRDYSQQMMQQIGQQNERLHQRMA</sequence>
<gene>
    <name evidence="2" type="ORF">V6N12_042569</name>
</gene>
<dbReference type="EMBL" id="JBBPBM010000015">
    <property type="protein sequence ID" value="KAK8559290.1"/>
    <property type="molecule type" value="Genomic_DNA"/>
</dbReference>
<evidence type="ECO:0000256" key="1">
    <source>
        <dbReference type="SAM" id="MobiDB-lite"/>
    </source>
</evidence>
<feature type="compositionally biased region" description="Basic and acidic residues" evidence="1">
    <location>
        <begin position="58"/>
        <end position="94"/>
    </location>
</feature>
<feature type="region of interest" description="Disordered" evidence="1">
    <location>
        <begin position="1"/>
        <end position="20"/>
    </location>
</feature>